<proteinExistence type="predicted"/>
<evidence type="ECO:0000313" key="2">
    <source>
        <dbReference type="EMBL" id="KPI41226.1"/>
    </source>
</evidence>
<feature type="compositionally biased region" description="Low complexity" evidence="1">
    <location>
        <begin position="89"/>
        <end position="103"/>
    </location>
</feature>
<reference evidence="2 3" key="1">
    <citation type="submission" date="2015-06" db="EMBL/GenBank/DDBJ databases">
        <title>Draft genome of the ant-associated black yeast Phialophora attae CBS 131958.</title>
        <authorList>
            <person name="Moreno L.F."/>
            <person name="Stielow B.J."/>
            <person name="de Hoog S."/>
            <person name="Vicente V.A."/>
            <person name="Weiss V.A."/>
            <person name="de Vries M."/>
            <person name="Cruz L.M."/>
            <person name="Souza E.M."/>
        </authorList>
    </citation>
    <scope>NUCLEOTIDE SEQUENCE [LARGE SCALE GENOMIC DNA]</scope>
    <source>
        <strain evidence="2 3">CBS 131958</strain>
    </source>
</reference>
<protein>
    <submittedName>
        <fullName evidence="2">Uncharacterized protein</fullName>
    </submittedName>
</protein>
<organism evidence="2 3">
    <name type="scientific">Cyphellophora attinorum</name>
    <dbReference type="NCBI Taxonomy" id="1664694"/>
    <lineage>
        <taxon>Eukaryota</taxon>
        <taxon>Fungi</taxon>
        <taxon>Dikarya</taxon>
        <taxon>Ascomycota</taxon>
        <taxon>Pezizomycotina</taxon>
        <taxon>Eurotiomycetes</taxon>
        <taxon>Chaetothyriomycetidae</taxon>
        <taxon>Chaetothyriales</taxon>
        <taxon>Cyphellophoraceae</taxon>
        <taxon>Cyphellophora</taxon>
    </lineage>
</organism>
<comment type="caution">
    <text evidence="2">The sequence shown here is derived from an EMBL/GenBank/DDBJ whole genome shotgun (WGS) entry which is preliminary data.</text>
</comment>
<gene>
    <name evidence="2" type="ORF">AB675_8074</name>
</gene>
<dbReference type="SUPFAM" id="SSF54768">
    <property type="entry name" value="dsRNA-binding domain-like"/>
    <property type="match status" value="1"/>
</dbReference>
<keyword evidence="3" id="KW-1185">Reference proteome</keyword>
<dbReference type="AlphaFoldDB" id="A0A0N1H5U8"/>
<dbReference type="VEuPathDB" id="FungiDB:AB675_8074"/>
<dbReference type="Proteomes" id="UP000038010">
    <property type="component" value="Unassembled WGS sequence"/>
</dbReference>
<dbReference type="EMBL" id="LFJN01000010">
    <property type="protein sequence ID" value="KPI41226.1"/>
    <property type="molecule type" value="Genomic_DNA"/>
</dbReference>
<feature type="region of interest" description="Disordered" evidence="1">
    <location>
        <begin position="1"/>
        <end position="38"/>
    </location>
</feature>
<feature type="compositionally biased region" description="Basic and acidic residues" evidence="1">
    <location>
        <begin position="1"/>
        <end position="15"/>
    </location>
</feature>
<dbReference type="PANTHER" id="PTHR42030">
    <property type="entry name" value="DRBM DOMAIN-CONTAINING PROTEIN"/>
    <property type="match status" value="1"/>
</dbReference>
<sequence>MAGTKDSRKWQDSLKGKRRGLPEPVFSHVSDRRGGRTAWSSSVTVSGVNISARFWYDGQNLNNANEDAAEVLLTRMRNPSVYGDLFAGRSARSASSVSSSASRTTDRFGAR</sequence>
<dbReference type="PANTHER" id="PTHR42030:SF1">
    <property type="entry name" value="DRBM DOMAIN-CONTAINING PROTEIN"/>
    <property type="match status" value="1"/>
</dbReference>
<accession>A0A0N1H5U8</accession>
<dbReference type="GeneID" id="28740371"/>
<dbReference type="OrthoDB" id="5418749at2759"/>
<dbReference type="RefSeq" id="XP_018001189.1">
    <property type="nucleotide sequence ID" value="XM_018148492.1"/>
</dbReference>
<feature type="region of interest" description="Disordered" evidence="1">
    <location>
        <begin position="89"/>
        <end position="111"/>
    </location>
</feature>
<evidence type="ECO:0000256" key="1">
    <source>
        <dbReference type="SAM" id="MobiDB-lite"/>
    </source>
</evidence>
<evidence type="ECO:0000313" key="3">
    <source>
        <dbReference type="Proteomes" id="UP000038010"/>
    </source>
</evidence>
<name>A0A0N1H5U8_9EURO</name>